<evidence type="ECO:0000313" key="2">
    <source>
        <dbReference type="EMBL" id="ALG12540.1"/>
    </source>
</evidence>
<sequence length="397" mass="44046">MFEQLVVPFRPPPPLNIPISDMTREQILGFLVDRHRRRSQLDGEIVQACARFAELTPPQRSGISIGDGAAEELALELSVSPLTAAKHLHEAQTLAIRLPATVSALTEGELDIMRAKAVHDYTADLDDDQAAQVEKRVLSGGKRDNLTRFKHALNREVIRADPRGAEKRRLSAKCRRDVTRWHRPDGTSTVTVTLQPHEAELTYQHIDELARRAGGPRRNLGQARADVFVDLLQGKDNPRPPVSLHVMVPMTTLMGLNQEPGEISGIGPITADYARELAHHATWRRILTDPAGQVMEVSRRRFASPALRRHLQVRDRTCRQPGCTVPALRCEADHSTTYALGGATGVGNLAMLCKRHNLMRQRASWRIDHVMPGVLAFTTPSRRTAVAAPAGYDLPPF</sequence>
<dbReference type="Gene3D" id="1.10.30.50">
    <property type="match status" value="1"/>
</dbReference>
<dbReference type="STRING" id="860235.AOZ06_41840"/>
<keyword evidence="3" id="KW-1185">Reference proteome</keyword>
<dbReference type="CDD" id="cd00085">
    <property type="entry name" value="HNHc"/>
    <property type="match status" value="1"/>
</dbReference>
<dbReference type="Pfam" id="PF02720">
    <property type="entry name" value="DUF222"/>
    <property type="match status" value="1"/>
</dbReference>
<dbReference type="RefSeq" id="WP_054294433.1">
    <property type="nucleotide sequence ID" value="NZ_CP012752.1"/>
</dbReference>
<dbReference type="KEGG" id="kphy:AOZ06_41840"/>
<dbReference type="EMBL" id="CP012752">
    <property type="protein sequence ID" value="ALG12540.1"/>
    <property type="molecule type" value="Genomic_DNA"/>
</dbReference>
<dbReference type="AlphaFoldDB" id="A0A0N9I8G0"/>
<reference evidence="2 3" key="1">
    <citation type="submission" date="2015-07" db="EMBL/GenBank/DDBJ databases">
        <title>Genome sequencing of Kibdelosporangium phytohabitans.</title>
        <authorList>
            <person name="Qin S."/>
            <person name="Xing K."/>
        </authorList>
    </citation>
    <scope>NUCLEOTIDE SEQUENCE [LARGE SCALE GENOMIC DNA]</scope>
    <source>
        <strain evidence="2 3">KLBMP1111</strain>
    </source>
</reference>
<evidence type="ECO:0000313" key="3">
    <source>
        <dbReference type="Proteomes" id="UP000063699"/>
    </source>
</evidence>
<name>A0A0N9I8G0_9PSEU</name>
<protein>
    <recommendedName>
        <fullName evidence="1">DUF222 domain-containing protein</fullName>
    </recommendedName>
</protein>
<accession>A0A0N9I8G0</accession>
<dbReference type="InterPro" id="IPR003615">
    <property type="entry name" value="HNH_nuc"/>
</dbReference>
<organism evidence="2 3">
    <name type="scientific">Kibdelosporangium phytohabitans</name>
    <dbReference type="NCBI Taxonomy" id="860235"/>
    <lineage>
        <taxon>Bacteria</taxon>
        <taxon>Bacillati</taxon>
        <taxon>Actinomycetota</taxon>
        <taxon>Actinomycetes</taxon>
        <taxon>Pseudonocardiales</taxon>
        <taxon>Pseudonocardiaceae</taxon>
        <taxon>Kibdelosporangium</taxon>
    </lineage>
</organism>
<proteinExistence type="predicted"/>
<dbReference type="InterPro" id="IPR003870">
    <property type="entry name" value="DUF222"/>
</dbReference>
<gene>
    <name evidence="2" type="ORF">AOZ06_41840</name>
</gene>
<dbReference type="OrthoDB" id="5241234at2"/>
<feature type="domain" description="DUF222" evidence="1">
    <location>
        <begin position="41"/>
        <end position="315"/>
    </location>
</feature>
<evidence type="ECO:0000259" key="1">
    <source>
        <dbReference type="Pfam" id="PF02720"/>
    </source>
</evidence>
<dbReference type="Proteomes" id="UP000063699">
    <property type="component" value="Chromosome"/>
</dbReference>